<organism evidence="1 2">
    <name type="scientific">Bifidobacterium pseudolongum subsp. globosum</name>
    <dbReference type="NCBI Taxonomy" id="1690"/>
    <lineage>
        <taxon>Bacteria</taxon>
        <taxon>Bacillati</taxon>
        <taxon>Actinomycetota</taxon>
        <taxon>Actinomycetes</taxon>
        <taxon>Bifidobacteriales</taxon>
        <taxon>Bifidobacteriaceae</taxon>
        <taxon>Bifidobacterium</taxon>
    </lineage>
</organism>
<reference evidence="1 2" key="1">
    <citation type="submission" date="2019-01" db="EMBL/GenBank/DDBJ databases">
        <title>Unveiling genomic diversity among members of the Bifidobacterium pseudolongum species, a widely distributed gut commensal of the animal kingdom.</title>
        <authorList>
            <person name="Lugli G.A."/>
            <person name="Duranti S."/>
            <person name="Albert K."/>
            <person name="Mancabelli L."/>
            <person name="Napoli S."/>
            <person name="Viappiani A."/>
            <person name="Anzalone R."/>
            <person name="Longhi G."/>
            <person name="Milani C."/>
            <person name="Turroni F."/>
            <person name="Alessandri G."/>
            <person name="Sela D.A."/>
            <person name="Van Sinderen D."/>
            <person name="Ventura M."/>
        </authorList>
    </citation>
    <scope>NUCLEOTIDE SEQUENCE [LARGE SCALE GENOMIC DNA]</scope>
    <source>
        <strain evidence="1 2">2072B</strain>
    </source>
</reference>
<dbReference type="Proteomes" id="UP000293268">
    <property type="component" value="Unassembled WGS sequence"/>
</dbReference>
<gene>
    <name evidence="1" type="ORF">PG2072B_0944</name>
</gene>
<dbReference type="AlphaFoldDB" id="A0A4Q5BFU0"/>
<dbReference type="EMBL" id="SBKU01000007">
    <property type="protein sequence ID" value="RYQ68341.1"/>
    <property type="molecule type" value="Genomic_DNA"/>
</dbReference>
<accession>A0A4Q5BFU0</accession>
<proteinExistence type="predicted"/>
<comment type="caution">
    <text evidence="1">The sequence shown here is derived from an EMBL/GenBank/DDBJ whole genome shotgun (WGS) entry which is preliminary data.</text>
</comment>
<name>A0A4Q5BFU0_9BIFI</name>
<evidence type="ECO:0000313" key="2">
    <source>
        <dbReference type="Proteomes" id="UP000293268"/>
    </source>
</evidence>
<evidence type="ECO:0008006" key="3">
    <source>
        <dbReference type="Google" id="ProtNLM"/>
    </source>
</evidence>
<evidence type="ECO:0000313" key="1">
    <source>
        <dbReference type="EMBL" id="RYQ68341.1"/>
    </source>
</evidence>
<sequence length="128" mass="13910">MTPRLLGINPSARILAALRNVLPDVPIGFDMPTGARRLFLTLAAGAYPTPVTQRWTLTMSAYSTTPASILDHTDAQSMWLTAARALLAARRRHPLCDVEVQAGPITTHDTTLDTDYVYGSLMLTCVAQ</sequence>
<dbReference type="RefSeq" id="WP_129913075.1">
    <property type="nucleotide sequence ID" value="NZ_SBKU01000007.1"/>
</dbReference>
<protein>
    <recommendedName>
        <fullName evidence="3">DUF3168 domain-containing protein</fullName>
    </recommendedName>
</protein>